<dbReference type="RefSeq" id="XP_031938667.1">
    <property type="nucleotide sequence ID" value="XM_032079531.1"/>
</dbReference>
<dbReference type="GeneID" id="43664222"/>
<dbReference type="Proteomes" id="UP000325579">
    <property type="component" value="Unassembled WGS sequence"/>
</dbReference>
<gene>
    <name evidence="2" type="ORF">BDV37DRAFT_183626</name>
</gene>
<feature type="compositionally biased region" description="Polar residues" evidence="1">
    <location>
        <begin position="163"/>
        <end position="174"/>
    </location>
</feature>
<feature type="region of interest" description="Disordered" evidence="1">
    <location>
        <begin position="127"/>
        <end position="174"/>
    </location>
</feature>
<protein>
    <submittedName>
        <fullName evidence="2">Uncharacterized protein</fullName>
    </submittedName>
</protein>
<proteinExistence type="predicted"/>
<evidence type="ECO:0000313" key="2">
    <source>
        <dbReference type="EMBL" id="KAE8401348.1"/>
    </source>
</evidence>
<evidence type="ECO:0000313" key="3">
    <source>
        <dbReference type="Proteomes" id="UP000325579"/>
    </source>
</evidence>
<dbReference type="EMBL" id="ML736802">
    <property type="protein sequence ID" value="KAE8401348.1"/>
    <property type="molecule type" value="Genomic_DNA"/>
</dbReference>
<keyword evidence="3" id="KW-1185">Reference proteome</keyword>
<evidence type="ECO:0000256" key="1">
    <source>
        <dbReference type="SAM" id="MobiDB-lite"/>
    </source>
</evidence>
<accession>A0A5N7D6E3</accession>
<dbReference type="AlphaFoldDB" id="A0A5N7D6E3"/>
<reference evidence="2 3" key="1">
    <citation type="submission" date="2019-04" db="EMBL/GenBank/DDBJ databases">
        <authorList>
            <consortium name="DOE Joint Genome Institute"/>
            <person name="Mondo S."/>
            <person name="Kjaerbolling I."/>
            <person name="Vesth T."/>
            <person name="Frisvad J.C."/>
            <person name="Nybo J.L."/>
            <person name="Theobald S."/>
            <person name="Kildgaard S."/>
            <person name="Isbrandt T."/>
            <person name="Kuo A."/>
            <person name="Sato A."/>
            <person name="Lyhne E.K."/>
            <person name="Kogle M.E."/>
            <person name="Wiebenga A."/>
            <person name="Kun R.S."/>
            <person name="Lubbers R.J."/>
            <person name="Makela M.R."/>
            <person name="Barry K."/>
            <person name="Chovatia M."/>
            <person name="Clum A."/>
            <person name="Daum C."/>
            <person name="Haridas S."/>
            <person name="He G."/>
            <person name="LaButti K."/>
            <person name="Lipzen A."/>
            <person name="Riley R."/>
            <person name="Salamov A."/>
            <person name="Simmons B.A."/>
            <person name="Magnuson J.K."/>
            <person name="Henrissat B."/>
            <person name="Mortensen U.H."/>
            <person name="Larsen T.O."/>
            <person name="Devries R.P."/>
            <person name="Grigoriev I.V."/>
            <person name="Machida M."/>
            <person name="Baker S.E."/>
            <person name="Andersen M.R."/>
            <person name="Cantor M.N."/>
            <person name="Hua S.X."/>
        </authorList>
    </citation>
    <scope>NUCLEOTIDE SEQUENCE [LARGE SCALE GENOMIC DNA]</scope>
    <source>
        <strain evidence="2 3">CBS 119388</strain>
    </source>
</reference>
<organism evidence="2 3">
    <name type="scientific">Aspergillus pseudonomiae</name>
    <dbReference type="NCBI Taxonomy" id="1506151"/>
    <lineage>
        <taxon>Eukaryota</taxon>
        <taxon>Fungi</taxon>
        <taxon>Dikarya</taxon>
        <taxon>Ascomycota</taxon>
        <taxon>Pezizomycotina</taxon>
        <taxon>Eurotiomycetes</taxon>
        <taxon>Eurotiomycetidae</taxon>
        <taxon>Eurotiales</taxon>
        <taxon>Aspergillaceae</taxon>
        <taxon>Aspergillus</taxon>
        <taxon>Aspergillus subgen. Circumdati</taxon>
    </lineage>
</organism>
<sequence>MDVPSPVLGQVNPVRILLLPVGQQAGRENKSQSGGGAITAWLILCFPSYWENSAQGWDSDWRSSTTVGGEIDWDDPHEAQPPHLVLDPEPEHVSTSQAIIVLLLASSAYRGEVKSKASAYRSCNLPPILENGSETPLQRNRPKVKPSTTQHHQCENFGRNRTHGTAGSQTLTGP</sequence>
<name>A0A5N7D6E3_9EURO</name>